<dbReference type="EMBL" id="CAUYUJ010014258">
    <property type="protein sequence ID" value="CAK0838928.1"/>
    <property type="molecule type" value="Genomic_DNA"/>
</dbReference>
<sequence length="182" mass="18626">MPRADRAAPRRPRRARAAAAAALVAAAGGVLAFAPAGAASRPAAAEARPSEAQLEEAAAAESRAFGFGAGAVGAIPDTARADEERVDFSYSPNAFDDKVFSAAPLSFQQLCDLSEMLEWIALGMSVAVVVALFRFGLDGSAARLIGTVRSSVICAAVCVVVDILLVGAAGGRPLPGLFQSYY</sequence>
<evidence type="ECO:0000313" key="2">
    <source>
        <dbReference type="EMBL" id="CAK0838928.1"/>
    </source>
</evidence>
<name>A0ABN9T1U3_9DINO</name>
<organism evidence="2 3">
    <name type="scientific">Prorocentrum cordatum</name>
    <dbReference type="NCBI Taxonomy" id="2364126"/>
    <lineage>
        <taxon>Eukaryota</taxon>
        <taxon>Sar</taxon>
        <taxon>Alveolata</taxon>
        <taxon>Dinophyceae</taxon>
        <taxon>Prorocentrales</taxon>
        <taxon>Prorocentraceae</taxon>
        <taxon>Prorocentrum</taxon>
    </lineage>
</organism>
<feature type="transmembrane region" description="Helical" evidence="1">
    <location>
        <begin position="149"/>
        <end position="170"/>
    </location>
</feature>
<comment type="caution">
    <text evidence="2">The sequence shown here is derived from an EMBL/GenBank/DDBJ whole genome shotgun (WGS) entry which is preliminary data.</text>
</comment>
<accession>A0ABN9T1U3</accession>
<evidence type="ECO:0000313" key="3">
    <source>
        <dbReference type="Proteomes" id="UP001189429"/>
    </source>
</evidence>
<dbReference type="Proteomes" id="UP001189429">
    <property type="component" value="Unassembled WGS sequence"/>
</dbReference>
<protein>
    <submittedName>
        <fullName evidence="2">Uncharacterized protein</fullName>
    </submittedName>
</protein>
<keyword evidence="1" id="KW-0472">Membrane</keyword>
<keyword evidence="1" id="KW-0812">Transmembrane</keyword>
<gene>
    <name evidence="2" type="ORF">PCOR1329_LOCUS34760</name>
</gene>
<evidence type="ECO:0000256" key="1">
    <source>
        <dbReference type="SAM" id="Phobius"/>
    </source>
</evidence>
<keyword evidence="1" id="KW-1133">Transmembrane helix</keyword>
<reference evidence="2" key="1">
    <citation type="submission" date="2023-10" db="EMBL/GenBank/DDBJ databases">
        <authorList>
            <person name="Chen Y."/>
            <person name="Shah S."/>
            <person name="Dougan E. K."/>
            <person name="Thang M."/>
            <person name="Chan C."/>
        </authorList>
    </citation>
    <scope>NUCLEOTIDE SEQUENCE [LARGE SCALE GENOMIC DNA]</scope>
</reference>
<feature type="transmembrane region" description="Helical" evidence="1">
    <location>
        <begin position="119"/>
        <end position="137"/>
    </location>
</feature>
<proteinExistence type="predicted"/>
<keyword evidence="3" id="KW-1185">Reference proteome</keyword>